<dbReference type="AlphaFoldDB" id="A0A645F4E7"/>
<organism evidence="1">
    <name type="scientific">bioreactor metagenome</name>
    <dbReference type="NCBI Taxonomy" id="1076179"/>
    <lineage>
        <taxon>unclassified sequences</taxon>
        <taxon>metagenomes</taxon>
        <taxon>ecological metagenomes</taxon>
    </lineage>
</organism>
<proteinExistence type="predicted"/>
<protein>
    <submittedName>
        <fullName evidence="1">Uncharacterized protein</fullName>
    </submittedName>
</protein>
<gene>
    <name evidence="1" type="ORF">SDC9_155674</name>
</gene>
<name>A0A645F4E7_9ZZZZ</name>
<comment type="caution">
    <text evidence="1">The sequence shown here is derived from an EMBL/GenBank/DDBJ whole genome shotgun (WGS) entry which is preliminary data.</text>
</comment>
<reference evidence="1" key="1">
    <citation type="submission" date="2019-08" db="EMBL/GenBank/DDBJ databases">
        <authorList>
            <person name="Kucharzyk K."/>
            <person name="Murdoch R.W."/>
            <person name="Higgins S."/>
            <person name="Loffler F."/>
        </authorList>
    </citation>
    <scope>NUCLEOTIDE SEQUENCE</scope>
</reference>
<sequence length="38" mass="4557">MLITKTKITFLFQGLEKAKRQENLLKANLDHKFFMMTQ</sequence>
<dbReference type="EMBL" id="VSSQ01054441">
    <property type="protein sequence ID" value="MPN08392.1"/>
    <property type="molecule type" value="Genomic_DNA"/>
</dbReference>
<evidence type="ECO:0000313" key="1">
    <source>
        <dbReference type="EMBL" id="MPN08392.1"/>
    </source>
</evidence>
<accession>A0A645F4E7</accession>